<dbReference type="Proteomes" id="UP001208534">
    <property type="component" value="Unassembled WGS sequence"/>
</dbReference>
<gene>
    <name evidence="2" type="ORF">KTH64_07925</name>
</gene>
<evidence type="ECO:0000313" key="2">
    <source>
        <dbReference type="EMBL" id="MCU4396889.1"/>
    </source>
</evidence>
<accession>A0AAW5R898</accession>
<organism evidence="2 3">
    <name type="scientific">Acinetobacter junii</name>
    <dbReference type="NCBI Taxonomy" id="40215"/>
    <lineage>
        <taxon>Bacteria</taxon>
        <taxon>Pseudomonadati</taxon>
        <taxon>Pseudomonadota</taxon>
        <taxon>Gammaproteobacteria</taxon>
        <taxon>Moraxellales</taxon>
        <taxon>Moraxellaceae</taxon>
        <taxon>Acinetobacter</taxon>
    </lineage>
</organism>
<dbReference type="Pfam" id="PF13643">
    <property type="entry name" value="DUF4145"/>
    <property type="match status" value="1"/>
</dbReference>
<dbReference type="EMBL" id="JAHPRE010000027">
    <property type="protein sequence ID" value="MCU4396889.1"/>
    <property type="molecule type" value="Genomic_DNA"/>
</dbReference>
<evidence type="ECO:0000313" key="3">
    <source>
        <dbReference type="Proteomes" id="UP001208534"/>
    </source>
</evidence>
<name>A0AAW5R898_ACIJU</name>
<dbReference type="RefSeq" id="WP_125272485.1">
    <property type="nucleotide sequence ID" value="NZ_CABFLT010000035.1"/>
</dbReference>
<evidence type="ECO:0000259" key="1">
    <source>
        <dbReference type="Pfam" id="PF13643"/>
    </source>
</evidence>
<dbReference type="AlphaFoldDB" id="A0AAW5R898"/>
<feature type="domain" description="DUF4145" evidence="1">
    <location>
        <begin position="104"/>
        <end position="174"/>
    </location>
</feature>
<reference evidence="2" key="1">
    <citation type="submission" date="2021-06" db="EMBL/GenBank/DDBJ databases">
        <title>Propagation of a rapidly emergent carbapenem-resistant Acinetobacter baumannii lineage by various extra-hospital transmission networks.</title>
        <authorList>
            <person name="Calix J."/>
        </authorList>
    </citation>
    <scope>NUCLEOTIDE SEQUENCE</scope>
    <source>
        <strain evidence="2">WU_MDCI_Aw63</strain>
    </source>
</reference>
<proteinExistence type="predicted"/>
<sequence>MAFSWTCPYCNQNATITDSNIYRNRFKFNKGNIEGDLAFTFTAITCPNNECKQFILNSSLHHTYDLDISSSSYGDPLFTWQLKPSSLAKQFPDYIPKAVLDDYNEACLIRDLSPKASATLSRRCLQGMIRDFWGETKSRLIDEIYAIKDRIDPITWQAIDAVRKIGNIGAHMEKDIDLIIDVDPNEAQMLIGLIEMLMKEWYIARHERQKQLEALIGLDAQKAEQKNTPKLVNE</sequence>
<dbReference type="InterPro" id="IPR025285">
    <property type="entry name" value="DUF4145"/>
</dbReference>
<comment type="caution">
    <text evidence="2">The sequence shown here is derived from an EMBL/GenBank/DDBJ whole genome shotgun (WGS) entry which is preliminary data.</text>
</comment>
<protein>
    <submittedName>
        <fullName evidence="2">DUF4145 domain-containing protein</fullName>
    </submittedName>
</protein>